<dbReference type="InterPro" id="IPR041677">
    <property type="entry name" value="DNA2/NAM7_AAA_11"/>
</dbReference>
<dbReference type="InterPro" id="IPR047187">
    <property type="entry name" value="SF1_C_Upf1"/>
</dbReference>
<dbReference type="Pfam" id="PF13087">
    <property type="entry name" value="AAA_12"/>
    <property type="match status" value="1"/>
</dbReference>
<dbReference type="GO" id="GO:0005524">
    <property type="term" value="F:ATP binding"/>
    <property type="evidence" value="ECO:0007669"/>
    <property type="project" value="UniProtKB-KW"/>
</dbReference>
<evidence type="ECO:0000256" key="3">
    <source>
        <dbReference type="ARBA" id="ARBA00022801"/>
    </source>
</evidence>
<dbReference type="Pfam" id="PF13195">
    <property type="entry name" value="DUF4011"/>
    <property type="match status" value="1"/>
</dbReference>
<evidence type="ECO:0000259" key="6">
    <source>
        <dbReference type="Pfam" id="PF13086"/>
    </source>
</evidence>
<evidence type="ECO:0000256" key="1">
    <source>
        <dbReference type="ARBA" id="ARBA00007913"/>
    </source>
</evidence>
<feature type="domain" description="DNA2/NAM7 helicase helicase" evidence="6">
    <location>
        <begin position="869"/>
        <end position="979"/>
    </location>
</feature>
<dbReference type="CDD" id="cd18808">
    <property type="entry name" value="SF1_C_Upf1"/>
    <property type="match status" value="1"/>
</dbReference>
<feature type="domain" description="DNA2/NAM7 helicase-like C-terminal" evidence="7">
    <location>
        <begin position="1009"/>
        <end position="1178"/>
    </location>
</feature>
<dbReference type="PANTHER" id="PTHR43788">
    <property type="entry name" value="DNA2/NAM7 HELICASE FAMILY MEMBER"/>
    <property type="match status" value="1"/>
</dbReference>
<feature type="domain" description="DNA2/NAM7 helicase helicase" evidence="6">
    <location>
        <begin position="292"/>
        <end position="366"/>
    </location>
</feature>
<dbReference type="InterPro" id="IPR025103">
    <property type="entry name" value="DUF4011"/>
</dbReference>
<dbReference type="Proteomes" id="UP000293162">
    <property type="component" value="Unassembled WGS sequence"/>
</dbReference>
<keyword evidence="9" id="KW-1185">Reference proteome</keyword>
<dbReference type="GO" id="GO:0016787">
    <property type="term" value="F:hydrolase activity"/>
    <property type="evidence" value="ECO:0007669"/>
    <property type="project" value="UniProtKB-KW"/>
</dbReference>
<evidence type="ECO:0000313" key="9">
    <source>
        <dbReference type="Proteomes" id="UP000293162"/>
    </source>
</evidence>
<keyword evidence="3" id="KW-0378">Hydrolase</keyword>
<accession>A0A4Q5LZQ4</accession>
<keyword evidence="4" id="KW-0347">Helicase</keyword>
<dbReference type="RefSeq" id="WP_130021428.1">
    <property type="nucleotide sequence ID" value="NZ_SEWF01000017.1"/>
</dbReference>
<dbReference type="OrthoDB" id="9757917at2"/>
<dbReference type="InterPro" id="IPR050534">
    <property type="entry name" value="Coronavir_polyprotein_1ab"/>
</dbReference>
<dbReference type="SUPFAM" id="SSF52540">
    <property type="entry name" value="P-loop containing nucleoside triphosphate hydrolases"/>
    <property type="match status" value="1"/>
</dbReference>
<dbReference type="InterPro" id="IPR027417">
    <property type="entry name" value="P-loop_NTPase"/>
</dbReference>
<sequence length="1301" mass="151070">MQKLLKTYLRRLTNLTSRNRSLLLLNLPQEQFLDLHSLNFLDNKPSFDYIHQLISQKNQITLCDVQDSRYDKVNEVSQRLRKLARTENFIEEERGAKDLYVAYPFIKGKLSDGTPVRCPLLFFPVTLKNNGKKWILEQRDEPVSLNRSFLLAYSYFNQIKLPDEWLEKSFEDFDKDSLAFRTQLYELLKDSPVEINFNQELFQNQLIDFEKLAKSELDSSERNGELKLYPQAVLGIFPQAGSYLVPDYEELIKNAEEGHYELDTFEELFQHATPPTNQPLFKEETAFLPFAIDASQEEAIKQVKEGYSIVVQGPPGTGKSQMIANLIADFTARGKKVLVVCQKRVALDTVYQRLQKVAMTDFAALIHDFKNDRKALFEKIAGQIERIEDYQKKNKGLDAIFLERNFTQISRRIDKISEELQSLKDALFDESVCGTSVKELYLSSSLNKPAIDLQDLYRSFPFHELADFEGRLSRYLQYEAKLRSGAGYEFWQLRNSFSKRTFTDLVKITDTLEAVMGFQQKNGQLFSIIELNQFDENTVQNFIKYFENTQVGEVFTSIVQEKKFISNRQFDLEQIYTELAQLFTHEGIEQSIPARDLLFRKTQVEKAYLASQSGLNSLVWKFFSKDKREIELLLAQNRLPLNEAGLGLLNKKIQQRIAFEDIKEKLNKKEVVIDEKDSWETIKSQLRNYILANKAYAIYQQEEFIRRQTTDIFTHAKAFSVNPFKDLAKLIVDTKLEFVQWQLYVSYQQIENLVAKPELKQECISYLKQNFDLLVEADELKESFNTTESDVIKRLLGYNNPAVSTTELTEVFLNSLRIAWTQHIEMLYPILRGVSSLKVEQLETELQECVIKKQELSQEILLLKLREQTYQDLVINRLQNVVTYRELQHQTTKKRKLWSVRKLLENHSEEIFKLIPCWMASPESVSAIFPLSGQNPTDSLFDLVIFDEASQCFAENGIPAIYRGKQVVIAGDSKQLQPTDLYQIRYDEDAEDETVLEIDSLLDLAAQYLPQSWLRGHYRSHSLDLIDFSNQHFYKNSLQLLPHYTEISKNKPAISYIKLDGYWENNTNPTEAQKVLEIVEDLKRKAPSKTIGVVTFNFKQADLIYQTISPVLGEGWGVIKNIENIQGDEYDIVIFSIGYAPNLKGKLLMNFGSLNQQGGENRLNVAVTRAREFIYIVSSILPHQLQVDQSQNQGPKLLKKYLEYALEVSQGDYTPEPHTTEKFNTRWLLKNQLVRENQGFYLELPFADITVKDSGTYESLILTDDDLYYESITPKDAHAYLPISLRAKGWKFERLWSRNTE</sequence>
<dbReference type="GO" id="GO:0043139">
    <property type="term" value="F:5'-3' DNA helicase activity"/>
    <property type="evidence" value="ECO:0007669"/>
    <property type="project" value="TreeGrafter"/>
</dbReference>
<reference evidence="8 9" key="1">
    <citation type="submission" date="2019-02" db="EMBL/GenBank/DDBJ databases">
        <title>Bacterial novel species Emticicia sp. 17J42-9 isolated from soil.</title>
        <authorList>
            <person name="Jung H.-Y."/>
        </authorList>
    </citation>
    <scope>NUCLEOTIDE SEQUENCE [LARGE SCALE GENOMIC DNA]</scope>
    <source>
        <strain evidence="8 9">17J42-9</strain>
    </source>
</reference>
<dbReference type="EMBL" id="SEWF01000017">
    <property type="protein sequence ID" value="RYU95179.1"/>
    <property type="molecule type" value="Genomic_DNA"/>
</dbReference>
<proteinExistence type="inferred from homology"/>
<evidence type="ECO:0000256" key="2">
    <source>
        <dbReference type="ARBA" id="ARBA00022741"/>
    </source>
</evidence>
<dbReference type="Gene3D" id="3.40.50.300">
    <property type="entry name" value="P-loop containing nucleotide triphosphate hydrolases"/>
    <property type="match status" value="3"/>
</dbReference>
<comment type="caution">
    <text evidence="8">The sequence shown here is derived from an EMBL/GenBank/DDBJ whole genome shotgun (WGS) entry which is preliminary data.</text>
</comment>
<gene>
    <name evidence="8" type="ORF">EWM59_13080</name>
</gene>
<dbReference type="PANTHER" id="PTHR43788:SF8">
    <property type="entry name" value="DNA-BINDING PROTEIN SMUBP-2"/>
    <property type="match status" value="1"/>
</dbReference>
<evidence type="ECO:0000256" key="5">
    <source>
        <dbReference type="ARBA" id="ARBA00022840"/>
    </source>
</evidence>
<protein>
    <submittedName>
        <fullName evidence="8">DUF4011 domain-containing protein</fullName>
    </submittedName>
</protein>
<organism evidence="8 9">
    <name type="scientific">Emticicia agri</name>
    <dbReference type="NCBI Taxonomy" id="2492393"/>
    <lineage>
        <taxon>Bacteria</taxon>
        <taxon>Pseudomonadati</taxon>
        <taxon>Bacteroidota</taxon>
        <taxon>Cytophagia</taxon>
        <taxon>Cytophagales</taxon>
        <taxon>Leadbetterellaceae</taxon>
        <taxon>Emticicia</taxon>
    </lineage>
</organism>
<evidence type="ECO:0000259" key="7">
    <source>
        <dbReference type="Pfam" id="PF13087"/>
    </source>
</evidence>
<dbReference type="Pfam" id="PF13086">
    <property type="entry name" value="AAA_11"/>
    <property type="match status" value="2"/>
</dbReference>
<dbReference type="InterPro" id="IPR041679">
    <property type="entry name" value="DNA2/NAM7-like_C"/>
</dbReference>
<comment type="similarity">
    <text evidence="1">Belongs to the DNA2/NAM7 helicase family.</text>
</comment>
<keyword evidence="2" id="KW-0547">Nucleotide-binding</keyword>
<keyword evidence="5" id="KW-0067">ATP-binding</keyword>
<name>A0A4Q5LZQ4_9BACT</name>
<evidence type="ECO:0000313" key="8">
    <source>
        <dbReference type="EMBL" id="RYU95179.1"/>
    </source>
</evidence>
<evidence type="ECO:0000256" key="4">
    <source>
        <dbReference type="ARBA" id="ARBA00022806"/>
    </source>
</evidence>